<comment type="caution">
    <text evidence="2">The sequence shown here is derived from an EMBL/GenBank/DDBJ whole genome shotgun (WGS) entry which is preliminary data.</text>
</comment>
<evidence type="ECO:0000256" key="1">
    <source>
        <dbReference type="SAM" id="MobiDB-lite"/>
    </source>
</evidence>
<keyword evidence="3" id="KW-1185">Reference proteome</keyword>
<accession>A0ABD5Z659</accession>
<gene>
    <name evidence="2" type="ORF">ACFQJ9_14500</name>
</gene>
<organism evidence="2 3">
    <name type="scientific">Halospeciosus flavus</name>
    <dbReference type="NCBI Taxonomy" id="3032283"/>
    <lineage>
        <taxon>Archaea</taxon>
        <taxon>Methanobacteriati</taxon>
        <taxon>Methanobacteriota</taxon>
        <taxon>Stenosarchaea group</taxon>
        <taxon>Halobacteria</taxon>
        <taxon>Halobacteriales</taxon>
        <taxon>Halobacteriaceae</taxon>
        <taxon>Halospeciosus</taxon>
    </lineage>
</organism>
<dbReference type="RefSeq" id="WP_279527386.1">
    <property type="nucleotide sequence ID" value="NZ_CP122312.1"/>
</dbReference>
<reference evidence="2 3" key="1">
    <citation type="journal article" date="2019" name="Int. J. Syst. Evol. Microbiol.">
        <title>The Global Catalogue of Microorganisms (GCM) 10K type strain sequencing project: providing services to taxonomists for standard genome sequencing and annotation.</title>
        <authorList>
            <consortium name="The Broad Institute Genomics Platform"/>
            <consortium name="The Broad Institute Genome Sequencing Center for Infectious Disease"/>
            <person name="Wu L."/>
            <person name="Ma J."/>
        </authorList>
    </citation>
    <scope>NUCLEOTIDE SEQUENCE [LARGE SCALE GENOMIC DNA]</scope>
    <source>
        <strain evidence="2 3">XZGYJ-43</strain>
    </source>
</reference>
<sequence length="184" mass="20341">MKKTPSGTSVGVEDPYEHAGHCDHVTGDGKCRYAFDFPEHDPEFAAERRAEEFACPAAAADGDGEWEWADCPHYRSTTDGEECARCGLEERRVAHEDERPLLEEHHLSYRGEAETGHEITVSLCRWCHAKVHDSWASVGDDANPDPEAIAAAEGRRSAEQSEFGFETAAERFDTGPTTEDTDGE</sequence>
<evidence type="ECO:0008006" key="4">
    <source>
        <dbReference type="Google" id="ProtNLM"/>
    </source>
</evidence>
<dbReference type="EMBL" id="JBHTAR010000011">
    <property type="protein sequence ID" value="MFC7200609.1"/>
    <property type="molecule type" value="Genomic_DNA"/>
</dbReference>
<dbReference type="Proteomes" id="UP001596447">
    <property type="component" value="Unassembled WGS sequence"/>
</dbReference>
<evidence type="ECO:0000313" key="3">
    <source>
        <dbReference type="Proteomes" id="UP001596447"/>
    </source>
</evidence>
<dbReference type="AlphaFoldDB" id="A0ABD5Z659"/>
<evidence type="ECO:0000313" key="2">
    <source>
        <dbReference type="EMBL" id="MFC7200609.1"/>
    </source>
</evidence>
<dbReference type="Pfam" id="PF23382">
    <property type="entry name" value="DUF7097"/>
    <property type="match status" value="1"/>
</dbReference>
<proteinExistence type="predicted"/>
<name>A0ABD5Z659_9EURY</name>
<feature type="region of interest" description="Disordered" evidence="1">
    <location>
        <begin position="136"/>
        <end position="184"/>
    </location>
</feature>
<dbReference type="InterPro" id="IPR055523">
    <property type="entry name" value="DUF7097"/>
</dbReference>
<protein>
    <recommendedName>
        <fullName evidence="4">HNH endonuclease</fullName>
    </recommendedName>
</protein>